<name>A0A1V6TA54_9EURO</name>
<evidence type="ECO:0000313" key="3">
    <source>
        <dbReference type="Proteomes" id="UP000191285"/>
    </source>
</evidence>
<dbReference type="Proteomes" id="UP000191285">
    <property type="component" value="Unassembled WGS sequence"/>
</dbReference>
<evidence type="ECO:0000256" key="1">
    <source>
        <dbReference type="SAM" id="MobiDB-lite"/>
    </source>
</evidence>
<feature type="compositionally biased region" description="Basic and acidic residues" evidence="1">
    <location>
        <begin position="27"/>
        <end position="42"/>
    </location>
</feature>
<dbReference type="EMBL" id="MLKD01000009">
    <property type="protein sequence ID" value="OQE23267.1"/>
    <property type="molecule type" value="Genomic_DNA"/>
</dbReference>
<accession>A0A1V6TA54</accession>
<protein>
    <submittedName>
        <fullName evidence="2">Uncharacterized protein</fullName>
    </submittedName>
</protein>
<feature type="compositionally biased region" description="Basic and acidic residues" evidence="1">
    <location>
        <begin position="52"/>
        <end position="69"/>
    </location>
</feature>
<sequence length="79" mass="8363">MAQDSASHNPIGMSVGNLTEPPPSVDNDTKKKISEAVEKDPTGEGVGGPGEDDVKKSNAALDLERERAETATMFARTKH</sequence>
<reference evidence="3" key="1">
    <citation type="journal article" date="2017" name="Nat. Microbiol.">
        <title>Global analysis of biosynthetic gene clusters reveals vast potential of secondary metabolite production in Penicillium species.</title>
        <authorList>
            <person name="Nielsen J.C."/>
            <person name="Grijseels S."/>
            <person name="Prigent S."/>
            <person name="Ji B."/>
            <person name="Dainat J."/>
            <person name="Nielsen K.F."/>
            <person name="Frisvad J.C."/>
            <person name="Workman M."/>
            <person name="Nielsen J."/>
        </authorList>
    </citation>
    <scope>NUCLEOTIDE SEQUENCE [LARGE SCALE GENOMIC DNA]</scope>
    <source>
        <strain evidence="3">IBT 24891</strain>
    </source>
</reference>
<comment type="caution">
    <text evidence="2">The sequence shown here is derived from an EMBL/GenBank/DDBJ whole genome shotgun (WGS) entry which is preliminary data.</text>
</comment>
<feature type="region of interest" description="Disordered" evidence="1">
    <location>
        <begin position="1"/>
        <end position="79"/>
    </location>
</feature>
<evidence type="ECO:0000313" key="2">
    <source>
        <dbReference type="EMBL" id="OQE23267.1"/>
    </source>
</evidence>
<dbReference type="AlphaFoldDB" id="A0A1V6TA54"/>
<dbReference type="OrthoDB" id="4331333at2759"/>
<gene>
    <name evidence="2" type="ORF">PENSTE_c009G00593</name>
</gene>
<keyword evidence="3" id="KW-1185">Reference proteome</keyword>
<proteinExistence type="predicted"/>
<organism evidence="2 3">
    <name type="scientific">Penicillium steckii</name>
    <dbReference type="NCBI Taxonomy" id="303698"/>
    <lineage>
        <taxon>Eukaryota</taxon>
        <taxon>Fungi</taxon>
        <taxon>Dikarya</taxon>
        <taxon>Ascomycota</taxon>
        <taxon>Pezizomycotina</taxon>
        <taxon>Eurotiomycetes</taxon>
        <taxon>Eurotiomycetidae</taxon>
        <taxon>Eurotiales</taxon>
        <taxon>Aspergillaceae</taxon>
        <taxon>Penicillium</taxon>
    </lineage>
</organism>